<organism evidence="10 11">
    <name type="scientific">Pigmentiphaga aceris</name>
    <dbReference type="NCBI Taxonomy" id="1940612"/>
    <lineage>
        <taxon>Bacteria</taxon>
        <taxon>Pseudomonadati</taxon>
        <taxon>Pseudomonadota</taxon>
        <taxon>Betaproteobacteria</taxon>
        <taxon>Burkholderiales</taxon>
        <taxon>Alcaligenaceae</taxon>
        <taxon>Pigmentiphaga</taxon>
    </lineage>
</organism>
<evidence type="ECO:0000256" key="7">
    <source>
        <dbReference type="ARBA" id="ARBA00023136"/>
    </source>
</evidence>
<dbReference type="Pfam" id="PF00528">
    <property type="entry name" value="BPD_transp_1"/>
    <property type="match status" value="1"/>
</dbReference>
<keyword evidence="11" id="KW-1185">Reference proteome</keyword>
<dbReference type="GO" id="GO:0055085">
    <property type="term" value="P:transmembrane transport"/>
    <property type="evidence" value="ECO:0007669"/>
    <property type="project" value="InterPro"/>
</dbReference>
<evidence type="ECO:0000256" key="1">
    <source>
        <dbReference type="ARBA" id="ARBA00004651"/>
    </source>
</evidence>
<feature type="transmembrane region" description="Helical" evidence="8">
    <location>
        <begin position="12"/>
        <end position="39"/>
    </location>
</feature>
<evidence type="ECO:0000256" key="6">
    <source>
        <dbReference type="ARBA" id="ARBA00022989"/>
    </source>
</evidence>
<keyword evidence="5 8" id="KW-0812">Transmembrane</keyword>
<feature type="transmembrane region" description="Helical" evidence="8">
    <location>
        <begin position="449"/>
        <end position="468"/>
    </location>
</feature>
<keyword evidence="7 8" id="KW-0472">Membrane</keyword>
<proteinExistence type="inferred from homology"/>
<feature type="transmembrane region" description="Helical" evidence="8">
    <location>
        <begin position="547"/>
        <end position="568"/>
    </location>
</feature>
<keyword evidence="4" id="KW-1003">Cell membrane</keyword>
<evidence type="ECO:0000256" key="2">
    <source>
        <dbReference type="ARBA" id="ARBA00007069"/>
    </source>
</evidence>
<dbReference type="PANTHER" id="PTHR42929">
    <property type="entry name" value="INNER MEMBRANE ABC TRANSPORTER PERMEASE PROTEIN YDCU-RELATED-RELATED"/>
    <property type="match status" value="1"/>
</dbReference>
<evidence type="ECO:0000313" key="10">
    <source>
        <dbReference type="EMBL" id="QEI05521.1"/>
    </source>
</evidence>
<dbReference type="OrthoDB" id="9808619at2"/>
<feature type="transmembrane region" description="Helical" evidence="8">
    <location>
        <begin position="100"/>
        <end position="122"/>
    </location>
</feature>
<feature type="domain" description="ABC transmembrane type-1" evidence="9">
    <location>
        <begin position="64"/>
        <end position="270"/>
    </location>
</feature>
<dbReference type="KEGG" id="pacr:FXN63_06460"/>
<evidence type="ECO:0000259" key="9">
    <source>
        <dbReference type="PROSITE" id="PS50928"/>
    </source>
</evidence>
<dbReference type="RefSeq" id="WP_148813819.1">
    <property type="nucleotide sequence ID" value="NZ_CP043046.1"/>
</dbReference>
<feature type="transmembrane region" description="Helical" evidence="8">
    <location>
        <begin position="497"/>
        <end position="527"/>
    </location>
</feature>
<dbReference type="PROSITE" id="PS50928">
    <property type="entry name" value="ABC_TM1"/>
    <property type="match status" value="2"/>
</dbReference>
<feature type="transmembrane region" description="Helical" evidence="8">
    <location>
        <begin position="246"/>
        <end position="270"/>
    </location>
</feature>
<evidence type="ECO:0000313" key="11">
    <source>
        <dbReference type="Proteomes" id="UP000325161"/>
    </source>
</evidence>
<keyword evidence="6 8" id="KW-1133">Transmembrane helix</keyword>
<dbReference type="Proteomes" id="UP000325161">
    <property type="component" value="Chromosome"/>
</dbReference>
<keyword evidence="3 8" id="KW-0813">Transport</keyword>
<protein>
    <submittedName>
        <fullName evidence="10">ABC transporter permease subunit</fullName>
    </submittedName>
</protein>
<feature type="transmembrane region" description="Helical" evidence="8">
    <location>
        <begin position="412"/>
        <end position="437"/>
    </location>
</feature>
<dbReference type="InterPro" id="IPR035906">
    <property type="entry name" value="MetI-like_sf"/>
</dbReference>
<feature type="transmembrane region" description="Helical" evidence="8">
    <location>
        <begin position="323"/>
        <end position="346"/>
    </location>
</feature>
<accession>A0A5C0AY59</accession>
<name>A0A5C0AY59_9BURK</name>
<evidence type="ECO:0000256" key="3">
    <source>
        <dbReference type="ARBA" id="ARBA00022448"/>
    </source>
</evidence>
<evidence type="ECO:0000256" key="5">
    <source>
        <dbReference type="ARBA" id="ARBA00022692"/>
    </source>
</evidence>
<dbReference type="Gene3D" id="1.10.3720.10">
    <property type="entry name" value="MetI-like"/>
    <property type="match status" value="2"/>
</dbReference>
<dbReference type="EMBL" id="CP043046">
    <property type="protein sequence ID" value="QEI05521.1"/>
    <property type="molecule type" value="Genomic_DNA"/>
</dbReference>
<dbReference type="PANTHER" id="PTHR42929:SF1">
    <property type="entry name" value="INNER MEMBRANE ABC TRANSPORTER PERMEASE PROTEIN YDCU-RELATED"/>
    <property type="match status" value="1"/>
</dbReference>
<feature type="transmembrane region" description="Helical" evidence="8">
    <location>
        <begin position="376"/>
        <end position="400"/>
    </location>
</feature>
<feature type="transmembrane region" description="Helical" evidence="8">
    <location>
        <begin position="59"/>
        <end position="88"/>
    </location>
</feature>
<feature type="transmembrane region" description="Helical" evidence="8">
    <location>
        <begin position="193"/>
        <end position="226"/>
    </location>
</feature>
<reference evidence="10 11" key="1">
    <citation type="submission" date="2019-08" db="EMBL/GenBank/DDBJ databases">
        <title>Amphibian skin-associated Pigmentiphaga: genome sequence and occurrence across geography and hosts.</title>
        <authorList>
            <person name="Bletz M.C."/>
            <person name="Bunk B."/>
            <person name="Sproeer C."/>
            <person name="Biwer P."/>
            <person name="Reiter S."/>
            <person name="Rabemananjara F.C.E."/>
            <person name="Schulz S."/>
            <person name="Overmann J."/>
            <person name="Vences M."/>
        </authorList>
    </citation>
    <scope>NUCLEOTIDE SEQUENCE [LARGE SCALE GENOMIC DNA]</scope>
    <source>
        <strain evidence="10 11">Mada1488</strain>
    </source>
</reference>
<feature type="domain" description="ABC transmembrane type-1" evidence="9">
    <location>
        <begin position="377"/>
        <end position="566"/>
    </location>
</feature>
<dbReference type="GO" id="GO:0005886">
    <property type="term" value="C:plasma membrane"/>
    <property type="evidence" value="ECO:0007669"/>
    <property type="project" value="UniProtKB-SubCell"/>
</dbReference>
<dbReference type="InterPro" id="IPR000515">
    <property type="entry name" value="MetI-like"/>
</dbReference>
<evidence type="ECO:0000256" key="4">
    <source>
        <dbReference type="ARBA" id="ARBA00022475"/>
    </source>
</evidence>
<dbReference type="SUPFAM" id="SSF161098">
    <property type="entry name" value="MetI-like"/>
    <property type="match status" value="2"/>
</dbReference>
<feature type="transmembrane region" description="Helical" evidence="8">
    <location>
        <begin position="149"/>
        <end position="172"/>
    </location>
</feature>
<dbReference type="AlphaFoldDB" id="A0A5C0AY59"/>
<gene>
    <name evidence="10" type="ORF">FXN63_06460</name>
</gene>
<evidence type="ECO:0000256" key="8">
    <source>
        <dbReference type="RuleBase" id="RU363032"/>
    </source>
</evidence>
<dbReference type="CDD" id="cd06261">
    <property type="entry name" value="TM_PBP2"/>
    <property type="match status" value="2"/>
</dbReference>
<comment type="subcellular location">
    <subcellularLocation>
        <location evidence="1 8">Cell membrane</location>
        <topology evidence="1 8">Multi-pass membrane protein</topology>
    </subcellularLocation>
</comment>
<sequence>MRTRSLWHTCRPWLPGIPAILFLIVFFIVPVLEILVNSFSSSDGTWGFAQYVRIGQQTAYLRVLGVTLMISALTALLAVALAYPFAYLLSQITAKQRARWLIWLLIPFWTSYLVKTFAWILLLSRTGVLRSLADAFGAGEMTASLIPSLTGVLVGMVHAMVPLAVMSMLPIMQGIDAQLSRAAHTLGAGRRTAFFTIFMPLSMSGAAAAGLLVFITSLGFFIVPALLGTPRETMVGQLVISVILELFDMPFAGALSVLLLAVTIVVFIAYDRWVGLSSMSGDAPAGRGGSRRMQAFWGTLGRWADQVFPAPKRGTVARRSWTLHLYGALVALFLMLPVLTVVPISFTSSNFLAFPPQGFSLRWYETFMTSPAWQSAFIRSVLVATSTALIAVALGLGAALMLVKMRGKIGNALFSFFVAPLILPRIVIAVGLFYLFARMGLTGTDAGLILGHTVLAIPYVVVTMAAALKRYDWRLDDAAKILGASASARMRTVMLPILLPSMASAFLFAFLTSFDELTIAIFVSGGLKTTLPKQMWDDMLLQVNPTLAAVSTTLLAIITLIIFAMAMLRRERKNHA</sequence>
<comment type="similarity">
    <text evidence="2">Belongs to the binding-protein-dependent transport system permease family. CysTW subfamily.</text>
</comment>